<evidence type="ECO:0000313" key="9">
    <source>
        <dbReference type="Proteomes" id="UP000619457"/>
    </source>
</evidence>
<dbReference type="PANTHER" id="PTHR31490">
    <property type="entry name" value="GLYCOSYL HYDROLASE"/>
    <property type="match status" value="1"/>
</dbReference>
<feature type="domain" description="GH10" evidence="7">
    <location>
        <begin position="9"/>
        <end position="356"/>
    </location>
</feature>
<organism evidence="8 9">
    <name type="scientific">Echinicola pacifica</name>
    <dbReference type="NCBI Taxonomy" id="346377"/>
    <lineage>
        <taxon>Bacteria</taxon>
        <taxon>Pseudomonadati</taxon>
        <taxon>Bacteroidota</taxon>
        <taxon>Cytophagia</taxon>
        <taxon>Cytophagales</taxon>
        <taxon>Cyclobacteriaceae</taxon>
        <taxon>Echinicola</taxon>
    </lineage>
</organism>
<dbReference type="Proteomes" id="UP000619457">
    <property type="component" value="Unassembled WGS sequence"/>
</dbReference>
<evidence type="ECO:0000256" key="1">
    <source>
        <dbReference type="ARBA" id="ARBA00022801"/>
    </source>
</evidence>
<keyword evidence="1 6" id="KW-0378">Hydrolase</keyword>
<reference evidence="8" key="2">
    <citation type="submission" date="2020-09" db="EMBL/GenBank/DDBJ databases">
        <authorList>
            <person name="Sun Q."/>
            <person name="Kim S."/>
        </authorList>
    </citation>
    <scope>NUCLEOTIDE SEQUENCE</scope>
    <source>
        <strain evidence="8">KCTC 12368</strain>
    </source>
</reference>
<dbReference type="PRINTS" id="PR00134">
    <property type="entry name" value="GLHYDRLASE10"/>
</dbReference>
<reference evidence="8" key="1">
    <citation type="journal article" date="2014" name="Int. J. Syst. Evol. Microbiol.">
        <title>Complete genome sequence of Corynebacterium casei LMG S-19264T (=DSM 44701T), isolated from a smear-ripened cheese.</title>
        <authorList>
            <consortium name="US DOE Joint Genome Institute (JGI-PGF)"/>
            <person name="Walter F."/>
            <person name="Albersmeier A."/>
            <person name="Kalinowski J."/>
            <person name="Ruckert C."/>
        </authorList>
    </citation>
    <scope>NUCLEOTIDE SEQUENCE</scope>
    <source>
        <strain evidence="8">KCTC 12368</strain>
    </source>
</reference>
<evidence type="ECO:0000256" key="4">
    <source>
        <dbReference type="ARBA" id="ARBA00023326"/>
    </source>
</evidence>
<comment type="caution">
    <text evidence="8">The sequence shown here is derived from an EMBL/GenBank/DDBJ whole genome shotgun (WGS) entry which is preliminary data.</text>
</comment>
<dbReference type="EMBL" id="BMWX01000007">
    <property type="protein sequence ID" value="GGZ37393.1"/>
    <property type="molecule type" value="Genomic_DNA"/>
</dbReference>
<dbReference type="GO" id="GO:0031176">
    <property type="term" value="F:endo-1,4-beta-xylanase activity"/>
    <property type="evidence" value="ECO:0007669"/>
    <property type="project" value="UniProtKB-EC"/>
</dbReference>
<dbReference type="Gene3D" id="3.20.20.80">
    <property type="entry name" value="Glycosidases"/>
    <property type="match status" value="1"/>
</dbReference>
<proteinExistence type="inferred from homology"/>
<evidence type="ECO:0000256" key="3">
    <source>
        <dbReference type="ARBA" id="ARBA00023295"/>
    </source>
</evidence>
<comment type="similarity">
    <text evidence="6">Belongs to the glycosyl hydrolase 10 (cellulase F) family.</text>
</comment>
<protein>
    <recommendedName>
        <fullName evidence="6">Beta-xylanase</fullName>
        <ecNumber evidence="6">3.2.1.8</ecNumber>
    </recommendedName>
</protein>
<keyword evidence="9" id="KW-1185">Reference proteome</keyword>
<keyword evidence="2 6" id="KW-0119">Carbohydrate metabolism</keyword>
<dbReference type="EC" id="3.2.1.8" evidence="6"/>
<evidence type="ECO:0000313" key="8">
    <source>
        <dbReference type="EMBL" id="GGZ37393.1"/>
    </source>
</evidence>
<evidence type="ECO:0000256" key="6">
    <source>
        <dbReference type="RuleBase" id="RU361174"/>
    </source>
</evidence>
<dbReference type="PROSITE" id="PS51760">
    <property type="entry name" value="GH10_2"/>
    <property type="match status" value="1"/>
</dbReference>
<dbReference type="InterPro" id="IPR044846">
    <property type="entry name" value="GH10"/>
</dbReference>
<evidence type="ECO:0000256" key="2">
    <source>
        <dbReference type="ARBA" id="ARBA00023277"/>
    </source>
</evidence>
<name>A0A918Q7Y2_9BACT</name>
<dbReference type="PROSITE" id="PS00591">
    <property type="entry name" value="GH10_1"/>
    <property type="match status" value="1"/>
</dbReference>
<sequence length="361" mass="41058">MGLGHPSAENSTISVSEVFRKEFLVGAALNGRDVMGKDPKVRATLSRHFSSISPENLLKWQSVHPRPEQYNFSLADEYVALGADLNAFVLGHTLVWHNQTPGWVFRDEANEPIEAATLNQRMKEHILTVVGRYSGKIHGWDVVNEAFTDQGEYRSSPWFNSLGKEFIATAFETAHQADPAAELYYNDYNLWKPAKIDAALRMASELQEQGIRIDGIGMQGHYGLESPSLAEIEASIQKIADQGLKVMITELDIDVLPNPTNRRGADIDDNFQYEDQFNPYKNGLPEDLRIKLAQRYADLFELFGKHQEVVTRVTLWGIRDQDSWLNNWPIRGRTAYPLLFEEDYSLKKEIEQMLETLSRGL</sequence>
<feature type="active site" description="Nucleophile" evidence="5">
    <location>
        <position position="250"/>
    </location>
</feature>
<dbReference type="InterPro" id="IPR017853">
    <property type="entry name" value="GH"/>
</dbReference>
<dbReference type="InterPro" id="IPR001000">
    <property type="entry name" value="GH10_dom"/>
</dbReference>
<comment type="catalytic activity">
    <reaction evidence="6">
        <text>Endohydrolysis of (1-&gt;4)-beta-D-xylosidic linkages in xylans.</text>
        <dbReference type="EC" id="3.2.1.8"/>
    </reaction>
</comment>
<dbReference type="Pfam" id="PF00331">
    <property type="entry name" value="Glyco_hydro_10"/>
    <property type="match status" value="1"/>
</dbReference>
<dbReference type="AlphaFoldDB" id="A0A918Q7Y2"/>
<evidence type="ECO:0000259" key="7">
    <source>
        <dbReference type="PROSITE" id="PS51760"/>
    </source>
</evidence>
<gene>
    <name evidence="8" type="primary">xynA</name>
    <name evidence="8" type="ORF">GCM10007049_33250</name>
</gene>
<accession>A0A918Q7Y2</accession>
<dbReference type="SUPFAM" id="SSF51445">
    <property type="entry name" value="(Trans)glycosidases"/>
    <property type="match status" value="1"/>
</dbReference>
<dbReference type="InterPro" id="IPR031158">
    <property type="entry name" value="GH10_AS"/>
</dbReference>
<keyword evidence="3 6" id="KW-0326">Glycosidase</keyword>
<dbReference type="SMART" id="SM00633">
    <property type="entry name" value="Glyco_10"/>
    <property type="match status" value="1"/>
</dbReference>
<keyword evidence="4 6" id="KW-0624">Polysaccharide degradation</keyword>
<dbReference type="GO" id="GO:0000272">
    <property type="term" value="P:polysaccharide catabolic process"/>
    <property type="evidence" value="ECO:0007669"/>
    <property type="project" value="UniProtKB-KW"/>
</dbReference>
<dbReference type="PANTHER" id="PTHR31490:SF90">
    <property type="entry name" value="ENDO-1,4-BETA-XYLANASE A"/>
    <property type="match status" value="1"/>
</dbReference>
<evidence type="ECO:0000256" key="5">
    <source>
        <dbReference type="PROSITE-ProRule" id="PRU10061"/>
    </source>
</evidence>